<dbReference type="EMBL" id="UINC01048054">
    <property type="protein sequence ID" value="SVB58108.1"/>
    <property type="molecule type" value="Genomic_DNA"/>
</dbReference>
<evidence type="ECO:0000313" key="4">
    <source>
        <dbReference type="EMBL" id="SVB58108.1"/>
    </source>
</evidence>
<keyword evidence="3" id="KW-0325">Glycoprotein</keyword>
<feature type="non-terminal residue" evidence="4">
    <location>
        <position position="180"/>
    </location>
</feature>
<name>A0A382F507_9ZZZZ</name>
<evidence type="ECO:0008006" key="5">
    <source>
        <dbReference type="Google" id="ProtNLM"/>
    </source>
</evidence>
<dbReference type="PROSITE" id="PS51125">
    <property type="entry name" value="NHL"/>
    <property type="match status" value="1"/>
</dbReference>
<evidence type="ECO:0000256" key="2">
    <source>
        <dbReference type="ARBA" id="ARBA00022737"/>
    </source>
</evidence>
<evidence type="ECO:0000256" key="3">
    <source>
        <dbReference type="ARBA" id="ARBA00023180"/>
    </source>
</evidence>
<dbReference type="Pfam" id="PF01436">
    <property type="entry name" value="NHL"/>
    <property type="match status" value="1"/>
</dbReference>
<dbReference type="AlphaFoldDB" id="A0A382F507"/>
<dbReference type="PANTHER" id="PTHR10680">
    <property type="entry name" value="PEPTIDYL-GLYCINE ALPHA-AMIDATING MONOOXYGENASE"/>
    <property type="match status" value="1"/>
</dbReference>
<organism evidence="4">
    <name type="scientific">marine metagenome</name>
    <dbReference type="NCBI Taxonomy" id="408172"/>
    <lineage>
        <taxon>unclassified sequences</taxon>
        <taxon>metagenomes</taxon>
        <taxon>ecological metagenomes</taxon>
    </lineage>
</organism>
<evidence type="ECO:0000256" key="1">
    <source>
        <dbReference type="ARBA" id="ARBA00022729"/>
    </source>
</evidence>
<dbReference type="InterPro" id="IPR011042">
    <property type="entry name" value="6-blade_b-propeller_TolB-like"/>
</dbReference>
<keyword evidence="1" id="KW-0732">Signal</keyword>
<dbReference type="PANTHER" id="PTHR10680:SF38">
    <property type="entry name" value="BLL1368 PROTEIN"/>
    <property type="match status" value="1"/>
</dbReference>
<reference evidence="4" key="1">
    <citation type="submission" date="2018-05" db="EMBL/GenBank/DDBJ databases">
        <authorList>
            <person name="Lanie J.A."/>
            <person name="Ng W.-L."/>
            <person name="Kazmierczak K.M."/>
            <person name="Andrzejewski T.M."/>
            <person name="Davidsen T.M."/>
            <person name="Wayne K.J."/>
            <person name="Tettelin H."/>
            <person name="Glass J.I."/>
            <person name="Rusch D."/>
            <person name="Podicherti R."/>
            <person name="Tsui H.-C.T."/>
            <person name="Winkler M.E."/>
        </authorList>
    </citation>
    <scope>NUCLEOTIDE SEQUENCE</scope>
</reference>
<dbReference type="Gene3D" id="2.120.10.30">
    <property type="entry name" value="TolB, C-terminal domain"/>
    <property type="match status" value="1"/>
</dbReference>
<dbReference type="SUPFAM" id="SSF63829">
    <property type="entry name" value="Calcium-dependent phosphotriesterase"/>
    <property type="match status" value="1"/>
</dbReference>
<protein>
    <recommendedName>
        <fullName evidence="5">6-bladed beta-propeller</fullName>
    </recommendedName>
</protein>
<proteinExistence type="predicted"/>
<accession>A0A382F507</accession>
<dbReference type="InterPro" id="IPR001258">
    <property type="entry name" value="NHL_repeat"/>
</dbReference>
<keyword evidence="2" id="KW-0677">Repeat</keyword>
<gene>
    <name evidence="4" type="ORF">METZ01_LOCUS210962</name>
</gene>
<sequence length="180" mass="19744">MTEDNMGVSVGGGKFIYEVAEGWGELPDSYEWGQIGAVSVDSQDMVHMFTRTNHPVMTFDRDGKFISSWGEDVFGDAHGMYIDSDDNLFAVDRAGNKAMKFTKDRKMVFELGNNGQASDTGYTVDHKEVLRAAGPFNSPTDVAVSENGDFYISDGYGNCRIHKYSASGDLMFSWGEPGTG</sequence>